<feature type="transmembrane region" description="Helical" evidence="5">
    <location>
        <begin position="219"/>
        <end position="237"/>
    </location>
</feature>
<organism evidence="7 8">
    <name type="scientific">Lacicoccus qingdaonensis</name>
    <dbReference type="NCBI Taxonomy" id="576118"/>
    <lineage>
        <taxon>Bacteria</taxon>
        <taxon>Bacillati</taxon>
        <taxon>Bacillota</taxon>
        <taxon>Bacilli</taxon>
        <taxon>Bacillales</taxon>
        <taxon>Salinicoccaceae</taxon>
        <taxon>Lacicoccus</taxon>
    </lineage>
</organism>
<feature type="transmembrane region" description="Helical" evidence="5">
    <location>
        <begin position="76"/>
        <end position="93"/>
    </location>
</feature>
<dbReference type="AlphaFoldDB" id="A0A1G9IXI1"/>
<evidence type="ECO:0000259" key="6">
    <source>
        <dbReference type="Pfam" id="PF04932"/>
    </source>
</evidence>
<dbReference type="STRING" id="576118.SAMN05216216_13914"/>
<feature type="transmembrane region" description="Helical" evidence="5">
    <location>
        <begin position="121"/>
        <end position="138"/>
    </location>
</feature>
<feature type="transmembrane region" description="Helical" evidence="5">
    <location>
        <begin position="144"/>
        <end position="162"/>
    </location>
</feature>
<feature type="transmembrane region" description="Helical" evidence="5">
    <location>
        <begin position="348"/>
        <end position="365"/>
    </location>
</feature>
<evidence type="ECO:0000256" key="3">
    <source>
        <dbReference type="ARBA" id="ARBA00022989"/>
    </source>
</evidence>
<dbReference type="EMBL" id="FNFY01000039">
    <property type="protein sequence ID" value="SDL29950.1"/>
    <property type="molecule type" value="Genomic_DNA"/>
</dbReference>
<dbReference type="Proteomes" id="UP000199008">
    <property type="component" value="Unassembled WGS sequence"/>
</dbReference>
<evidence type="ECO:0000313" key="8">
    <source>
        <dbReference type="Proteomes" id="UP000199008"/>
    </source>
</evidence>
<keyword evidence="4 5" id="KW-0472">Membrane</keyword>
<evidence type="ECO:0000313" key="7">
    <source>
        <dbReference type="EMBL" id="SDL29950.1"/>
    </source>
</evidence>
<reference evidence="8" key="1">
    <citation type="submission" date="2016-10" db="EMBL/GenBank/DDBJ databases">
        <authorList>
            <person name="Varghese N."/>
            <person name="Submissions S."/>
        </authorList>
    </citation>
    <scope>NUCLEOTIDE SEQUENCE [LARGE SCALE GENOMIC DNA]</scope>
    <source>
        <strain evidence="8">CGMCC 1.8895</strain>
    </source>
</reference>
<evidence type="ECO:0000256" key="1">
    <source>
        <dbReference type="ARBA" id="ARBA00004141"/>
    </source>
</evidence>
<feature type="transmembrane region" description="Helical" evidence="5">
    <location>
        <begin position="299"/>
        <end position="318"/>
    </location>
</feature>
<evidence type="ECO:0000256" key="2">
    <source>
        <dbReference type="ARBA" id="ARBA00022692"/>
    </source>
</evidence>
<dbReference type="InterPro" id="IPR007016">
    <property type="entry name" value="O-antigen_ligase-rel_domated"/>
</dbReference>
<accession>A0A1G9IXI1</accession>
<feature type="domain" description="O-antigen ligase-related" evidence="6">
    <location>
        <begin position="177"/>
        <end position="307"/>
    </location>
</feature>
<evidence type="ECO:0000256" key="4">
    <source>
        <dbReference type="ARBA" id="ARBA00023136"/>
    </source>
</evidence>
<keyword evidence="2 5" id="KW-0812">Transmembrane</keyword>
<proteinExistence type="predicted"/>
<keyword evidence="8" id="KW-1185">Reference proteome</keyword>
<feature type="transmembrane region" description="Helical" evidence="5">
    <location>
        <begin position="325"/>
        <end position="342"/>
    </location>
</feature>
<evidence type="ECO:0000256" key="5">
    <source>
        <dbReference type="SAM" id="Phobius"/>
    </source>
</evidence>
<gene>
    <name evidence="7" type="ORF">SAMN05216216_13914</name>
</gene>
<name>A0A1G9IXI1_9BACL</name>
<comment type="subcellular location">
    <subcellularLocation>
        <location evidence="1">Membrane</location>
        <topology evidence="1">Multi-pass membrane protein</topology>
    </subcellularLocation>
</comment>
<sequence>MVMQEMKRIFTSNEGILLTFIFTLIFIITNLVMVDFAGVQALITGQGQTPFFILILIVILAYLFKHSKIDLKGGRFLFLIIWNVYVLSIFISMIVNEDFVWTEALVLVMLSVMFLFRMPGGLLTIMVVSALISLPALLLQPILLNETGATFVLIYTAGLIFLPRHNKAMLYYSLPAFLLLMLITHSRTAIAVFMVVTIIQLSFINLYKREKKHQKNFLLTLLVSGLIPLIIFFQPLFRFFTIGGLGSEGIDWNQVTNGRYEPWMHVVDNMSWFGGGRDYIDFTSLLHVHNIFFDTLGRYGIITTVLFTVLVIGALIIALKSVRTFHLALYIFTFILIGMTEYNYLFMFVYFSPVILLFVIMSYLVDERRIIAEIE</sequence>
<dbReference type="Pfam" id="PF04932">
    <property type="entry name" value="Wzy_C"/>
    <property type="match status" value="1"/>
</dbReference>
<protein>
    <recommendedName>
        <fullName evidence="6">O-antigen ligase-related domain-containing protein</fullName>
    </recommendedName>
</protein>
<dbReference type="GO" id="GO:0016020">
    <property type="term" value="C:membrane"/>
    <property type="evidence" value="ECO:0007669"/>
    <property type="project" value="UniProtKB-SubCell"/>
</dbReference>
<feature type="transmembrane region" description="Helical" evidence="5">
    <location>
        <begin position="16"/>
        <end position="43"/>
    </location>
</feature>
<keyword evidence="3 5" id="KW-1133">Transmembrane helix</keyword>
<feature type="transmembrane region" description="Helical" evidence="5">
    <location>
        <begin position="49"/>
        <end position="64"/>
    </location>
</feature>